<accession>A0AAN9QRA8</accession>
<keyword evidence="3" id="KW-1015">Disulfide bond</keyword>
<evidence type="ECO:0000256" key="1">
    <source>
        <dbReference type="ARBA" id="ARBA00022448"/>
    </source>
</evidence>
<dbReference type="PROSITE" id="PS00194">
    <property type="entry name" value="THIOREDOXIN_1"/>
    <property type="match status" value="1"/>
</dbReference>
<dbReference type="Pfam" id="PF00085">
    <property type="entry name" value="Thioredoxin"/>
    <property type="match status" value="1"/>
</dbReference>
<dbReference type="CDD" id="cd02947">
    <property type="entry name" value="TRX_family"/>
    <property type="match status" value="1"/>
</dbReference>
<keyword evidence="1" id="KW-0813">Transport</keyword>
<evidence type="ECO:0000256" key="2">
    <source>
        <dbReference type="ARBA" id="ARBA00022982"/>
    </source>
</evidence>
<dbReference type="InterPro" id="IPR013766">
    <property type="entry name" value="Thioredoxin_domain"/>
</dbReference>
<gene>
    <name evidence="7" type="ORF">VNO77_21193</name>
</gene>
<proteinExistence type="inferred from homology"/>
<dbReference type="FunFam" id="3.40.30.10:FF:000104">
    <property type="entry name" value="Thioredoxin"/>
    <property type="match status" value="1"/>
</dbReference>
<dbReference type="InterPro" id="IPR050620">
    <property type="entry name" value="Thioredoxin_H-type-like"/>
</dbReference>
<dbReference type="PRINTS" id="PR00421">
    <property type="entry name" value="THIOREDOXIN"/>
</dbReference>
<keyword evidence="8" id="KW-1185">Reference proteome</keyword>
<sequence>MGSFISSLLGGAAAGEVHQPENSQVKTFHSSERWQLHFNDLKASSKLVVIDFSASWCGPCKFMEPEIHAMSEKFTNVEFIKIDVDELTDVAREFKVEAMPTFVLVKKGKEIERIVGAKKDELLKKIENNRT</sequence>
<evidence type="ECO:0000256" key="4">
    <source>
        <dbReference type="ARBA" id="ARBA00023284"/>
    </source>
</evidence>
<dbReference type="PROSITE" id="PS51352">
    <property type="entry name" value="THIOREDOXIN_2"/>
    <property type="match status" value="1"/>
</dbReference>
<reference evidence="7 8" key="1">
    <citation type="submission" date="2024-01" db="EMBL/GenBank/DDBJ databases">
        <title>The genomes of 5 underutilized Papilionoideae crops provide insights into root nodulation and disease resistanc.</title>
        <authorList>
            <person name="Jiang F."/>
        </authorList>
    </citation>
    <scope>NUCLEOTIDE SEQUENCE [LARGE SCALE GENOMIC DNA]</scope>
    <source>
        <strain evidence="7">LVBAO_FW01</strain>
        <tissue evidence="7">Leaves</tissue>
    </source>
</reference>
<dbReference type="GO" id="GO:0016671">
    <property type="term" value="F:oxidoreductase activity, acting on a sulfur group of donors, disulfide as acceptor"/>
    <property type="evidence" value="ECO:0007669"/>
    <property type="project" value="UniProtKB-ARBA"/>
</dbReference>
<evidence type="ECO:0000313" key="7">
    <source>
        <dbReference type="EMBL" id="KAK7340488.1"/>
    </source>
</evidence>
<dbReference type="Proteomes" id="UP001367508">
    <property type="component" value="Unassembled WGS sequence"/>
</dbReference>
<name>A0AAN9QRA8_CANGL</name>
<keyword evidence="2" id="KW-0249">Electron transport</keyword>
<dbReference type="InterPro" id="IPR017937">
    <property type="entry name" value="Thioredoxin_CS"/>
</dbReference>
<evidence type="ECO:0000313" key="8">
    <source>
        <dbReference type="Proteomes" id="UP001367508"/>
    </source>
</evidence>
<dbReference type="SUPFAM" id="SSF52833">
    <property type="entry name" value="Thioredoxin-like"/>
    <property type="match status" value="1"/>
</dbReference>
<protein>
    <recommendedName>
        <fullName evidence="6">Thioredoxin domain-containing protein</fullName>
    </recommendedName>
</protein>
<keyword evidence="4" id="KW-0676">Redox-active center</keyword>
<dbReference type="AlphaFoldDB" id="A0AAN9QRA8"/>
<organism evidence="7 8">
    <name type="scientific">Canavalia gladiata</name>
    <name type="common">Sword bean</name>
    <name type="synonym">Dolichos gladiatus</name>
    <dbReference type="NCBI Taxonomy" id="3824"/>
    <lineage>
        <taxon>Eukaryota</taxon>
        <taxon>Viridiplantae</taxon>
        <taxon>Streptophyta</taxon>
        <taxon>Embryophyta</taxon>
        <taxon>Tracheophyta</taxon>
        <taxon>Spermatophyta</taxon>
        <taxon>Magnoliopsida</taxon>
        <taxon>eudicotyledons</taxon>
        <taxon>Gunneridae</taxon>
        <taxon>Pentapetalae</taxon>
        <taxon>rosids</taxon>
        <taxon>fabids</taxon>
        <taxon>Fabales</taxon>
        <taxon>Fabaceae</taxon>
        <taxon>Papilionoideae</taxon>
        <taxon>50 kb inversion clade</taxon>
        <taxon>NPAAA clade</taxon>
        <taxon>indigoferoid/millettioid clade</taxon>
        <taxon>Phaseoleae</taxon>
        <taxon>Canavalia</taxon>
    </lineage>
</organism>
<dbReference type="Gene3D" id="3.40.30.10">
    <property type="entry name" value="Glutaredoxin"/>
    <property type="match status" value="1"/>
</dbReference>
<comment type="similarity">
    <text evidence="5">Belongs to the thioredoxin family. Plant H-type subfamily.</text>
</comment>
<dbReference type="InterPro" id="IPR036249">
    <property type="entry name" value="Thioredoxin-like_sf"/>
</dbReference>
<dbReference type="PANTHER" id="PTHR10438">
    <property type="entry name" value="THIOREDOXIN"/>
    <property type="match status" value="1"/>
</dbReference>
<feature type="domain" description="Thioredoxin" evidence="6">
    <location>
        <begin position="8"/>
        <end position="131"/>
    </location>
</feature>
<evidence type="ECO:0000259" key="6">
    <source>
        <dbReference type="PROSITE" id="PS51352"/>
    </source>
</evidence>
<evidence type="ECO:0000256" key="3">
    <source>
        <dbReference type="ARBA" id="ARBA00023157"/>
    </source>
</evidence>
<comment type="caution">
    <text evidence="7">The sequence shown here is derived from an EMBL/GenBank/DDBJ whole genome shotgun (WGS) entry which is preliminary data.</text>
</comment>
<evidence type="ECO:0000256" key="5">
    <source>
        <dbReference type="ARBA" id="ARBA00038353"/>
    </source>
</evidence>
<dbReference type="EMBL" id="JAYMYQ010000004">
    <property type="protein sequence ID" value="KAK7340488.1"/>
    <property type="molecule type" value="Genomic_DNA"/>
</dbReference>
<dbReference type="PANTHER" id="PTHR10438:SF413">
    <property type="entry name" value="THIOREDOXIN H2"/>
    <property type="match status" value="1"/>
</dbReference>